<accession>A0ABR2Z0D5</accession>
<dbReference type="SUPFAM" id="SSF54211">
    <property type="entry name" value="Ribosomal protein S5 domain 2-like"/>
    <property type="match status" value="1"/>
</dbReference>
<evidence type="ECO:0000313" key="7">
    <source>
        <dbReference type="Proteomes" id="UP001491310"/>
    </source>
</evidence>
<dbReference type="HAMAP" id="MF_00532_B">
    <property type="entry name" value="Ribosomal_uS9_B"/>
    <property type="match status" value="1"/>
</dbReference>
<comment type="similarity">
    <text evidence="1">Belongs to the universal ribosomal protein uS9 family.</text>
</comment>
<protein>
    <recommendedName>
        <fullName evidence="4">Small ribosomal subunit protein uS9c</fullName>
    </recommendedName>
    <alternativeName>
        <fullName evidence="5">30S ribosomal protein S9, chloroplastic</fullName>
    </alternativeName>
</protein>
<sequence>MPLKADLDSSEGLEDYGGSIESIDEFDEMLDQWGDMMEEGNFAGVLSLLEQRLPKKSGIPPLDELIQKDSREELREERRRIEEALQQEYAARRVRSVDHLGRAYATGRRKTSVARVWIWPGPGSISINRRPLDLHFPQLERRNDVLAPFEVTGLLGGFNMMATVKGGGVTGQAQALRHGISCALQKWDPELRPPLKAAGFLTRDSRVVERKKPGLAKARKAFQWVKR</sequence>
<dbReference type="InterPro" id="IPR014721">
    <property type="entry name" value="Ribsml_uS5_D2-typ_fold_subgr"/>
</dbReference>
<proteinExistence type="inferred from homology"/>
<dbReference type="PANTHER" id="PTHR21569:SF1">
    <property type="entry name" value="SMALL RIBOSOMAL SUBUNIT PROTEIN US9M"/>
    <property type="match status" value="1"/>
</dbReference>
<gene>
    <name evidence="6" type="ORF">WJX75_003618</name>
</gene>
<keyword evidence="7" id="KW-1185">Reference proteome</keyword>
<dbReference type="Proteomes" id="UP001491310">
    <property type="component" value="Unassembled WGS sequence"/>
</dbReference>
<dbReference type="Pfam" id="PF00380">
    <property type="entry name" value="Ribosomal_S9"/>
    <property type="match status" value="1"/>
</dbReference>
<evidence type="ECO:0000256" key="2">
    <source>
        <dbReference type="ARBA" id="ARBA00022980"/>
    </source>
</evidence>
<dbReference type="EMBL" id="JALJOT010000002">
    <property type="protein sequence ID" value="KAK9917369.1"/>
    <property type="molecule type" value="Genomic_DNA"/>
</dbReference>
<evidence type="ECO:0000256" key="3">
    <source>
        <dbReference type="ARBA" id="ARBA00023274"/>
    </source>
</evidence>
<dbReference type="Gene3D" id="3.30.230.10">
    <property type="match status" value="1"/>
</dbReference>
<evidence type="ECO:0000256" key="4">
    <source>
        <dbReference type="ARBA" id="ARBA00035152"/>
    </source>
</evidence>
<evidence type="ECO:0000256" key="5">
    <source>
        <dbReference type="ARBA" id="ARBA00035437"/>
    </source>
</evidence>
<keyword evidence="3" id="KW-0687">Ribonucleoprotein</keyword>
<comment type="caution">
    <text evidence="6">The sequence shown here is derived from an EMBL/GenBank/DDBJ whole genome shotgun (WGS) entry which is preliminary data.</text>
</comment>
<dbReference type="PANTHER" id="PTHR21569">
    <property type="entry name" value="RIBOSOMAL PROTEIN S9"/>
    <property type="match status" value="1"/>
</dbReference>
<dbReference type="NCBIfam" id="NF001099">
    <property type="entry name" value="PRK00132.1"/>
    <property type="match status" value="1"/>
</dbReference>
<dbReference type="InterPro" id="IPR000754">
    <property type="entry name" value="Ribosomal_uS9"/>
</dbReference>
<evidence type="ECO:0000313" key="6">
    <source>
        <dbReference type="EMBL" id="KAK9917369.1"/>
    </source>
</evidence>
<name>A0ABR2Z0D5_9CHLO</name>
<keyword evidence="2" id="KW-0689">Ribosomal protein</keyword>
<dbReference type="InterPro" id="IPR023035">
    <property type="entry name" value="Ribosomal_uS9_bac/plastid"/>
</dbReference>
<evidence type="ECO:0000256" key="1">
    <source>
        <dbReference type="ARBA" id="ARBA00005251"/>
    </source>
</evidence>
<reference evidence="6 7" key="1">
    <citation type="journal article" date="2024" name="Nat. Commun.">
        <title>Phylogenomics reveals the evolutionary origins of lichenization in chlorophyte algae.</title>
        <authorList>
            <person name="Puginier C."/>
            <person name="Libourel C."/>
            <person name="Otte J."/>
            <person name="Skaloud P."/>
            <person name="Haon M."/>
            <person name="Grisel S."/>
            <person name="Petersen M."/>
            <person name="Berrin J.G."/>
            <person name="Delaux P.M."/>
            <person name="Dal Grande F."/>
            <person name="Keller J."/>
        </authorList>
    </citation>
    <scope>NUCLEOTIDE SEQUENCE [LARGE SCALE GENOMIC DNA]</scope>
    <source>
        <strain evidence="6 7">SAG 216-7</strain>
    </source>
</reference>
<dbReference type="InterPro" id="IPR020568">
    <property type="entry name" value="Ribosomal_Su5_D2-typ_SF"/>
</dbReference>
<organism evidence="6 7">
    <name type="scientific">Coccomyxa subellipsoidea</name>
    <dbReference type="NCBI Taxonomy" id="248742"/>
    <lineage>
        <taxon>Eukaryota</taxon>
        <taxon>Viridiplantae</taxon>
        <taxon>Chlorophyta</taxon>
        <taxon>core chlorophytes</taxon>
        <taxon>Trebouxiophyceae</taxon>
        <taxon>Trebouxiophyceae incertae sedis</taxon>
        <taxon>Coccomyxaceae</taxon>
        <taxon>Coccomyxa</taxon>
    </lineage>
</organism>